<evidence type="ECO:0000313" key="2">
    <source>
        <dbReference type="EMBL" id="KAH7025921.1"/>
    </source>
</evidence>
<comment type="caution">
    <text evidence="2">The sequence shown here is derived from an EMBL/GenBank/DDBJ whole genome shotgun (WGS) entry which is preliminary data.</text>
</comment>
<feature type="compositionally biased region" description="Low complexity" evidence="1">
    <location>
        <begin position="67"/>
        <end position="77"/>
    </location>
</feature>
<reference evidence="2" key="1">
    <citation type="journal article" date="2021" name="Nat. Commun.">
        <title>Genetic determinants of endophytism in the Arabidopsis root mycobiome.</title>
        <authorList>
            <person name="Mesny F."/>
            <person name="Miyauchi S."/>
            <person name="Thiergart T."/>
            <person name="Pickel B."/>
            <person name="Atanasova L."/>
            <person name="Karlsson M."/>
            <person name="Huettel B."/>
            <person name="Barry K.W."/>
            <person name="Haridas S."/>
            <person name="Chen C."/>
            <person name="Bauer D."/>
            <person name="Andreopoulos W."/>
            <person name="Pangilinan J."/>
            <person name="LaButti K."/>
            <person name="Riley R."/>
            <person name="Lipzen A."/>
            <person name="Clum A."/>
            <person name="Drula E."/>
            <person name="Henrissat B."/>
            <person name="Kohler A."/>
            <person name="Grigoriev I.V."/>
            <person name="Martin F.M."/>
            <person name="Hacquard S."/>
        </authorList>
    </citation>
    <scope>NUCLEOTIDE SEQUENCE</scope>
    <source>
        <strain evidence="2">MPI-CAGE-CH-0230</strain>
    </source>
</reference>
<gene>
    <name evidence="2" type="ORF">B0I36DRAFT_151055</name>
</gene>
<name>A0A9P8Y0R7_9PEZI</name>
<dbReference type="GeneID" id="70178057"/>
<dbReference type="RefSeq" id="XP_046009138.1">
    <property type="nucleotide sequence ID" value="XM_046148511.1"/>
</dbReference>
<sequence>MCRCHRRPATSPRRHCPGLHWTGLDWTGLTDWAGRTPHSASMDAPRPAAAARWSTAGAFSPSRAQPSSRNHSSSDSTSTTRAHLLLFAIATPAAPEVAHSPLQQPQPLAKVRRALPLCKTLALSLVPSPHLVPPGPAVSRSLPRHPHPLSARPLASDRNANPVTCLEGTVSRASFPPPPASLLSCPFLGSLHSMHQNLTLDPGLR</sequence>
<evidence type="ECO:0000313" key="3">
    <source>
        <dbReference type="Proteomes" id="UP000756346"/>
    </source>
</evidence>
<dbReference type="EMBL" id="JAGTJQ010000008">
    <property type="protein sequence ID" value="KAH7025921.1"/>
    <property type="molecule type" value="Genomic_DNA"/>
</dbReference>
<feature type="compositionally biased region" description="Low complexity" evidence="1">
    <location>
        <begin position="39"/>
        <end position="60"/>
    </location>
</feature>
<keyword evidence="3" id="KW-1185">Reference proteome</keyword>
<evidence type="ECO:0000256" key="1">
    <source>
        <dbReference type="SAM" id="MobiDB-lite"/>
    </source>
</evidence>
<dbReference type="Proteomes" id="UP000756346">
    <property type="component" value="Unassembled WGS sequence"/>
</dbReference>
<accession>A0A9P8Y0R7</accession>
<organism evidence="2 3">
    <name type="scientific">Microdochium trichocladiopsis</name>
    <dbReference type="NCBI Taxonomy" id="1682393"/>
    <lineage>
        <taxon>Eukaryota</taxon>
        <taxon>Fungi</taxon>
        <taxon>Dikarya</taxon>
        <taxon>Ascomycota</taxon>
        <taxon>Pezizomycotina</taxon>
        <taxon>Sordariomycetes</taxon>
        <taxon>Xylariomycetidae</taxon>
        <taxon>Xylariales</taxon>
        <taxon>Microdochiaceae</taxon>
        <taxon>Microdochium</taxon>
    </lineage>
</organism>
<protein>
    <submittedName>
        <fullName evidence="2">Uncharacterized protein</fullName>
    </submittedName>
</protein>
<proteinExistence type="predicted"/>
<dbReference type="AlphaFoldDB" id="A0A9P8Y0R7"/>
<feature type="region of interest" description="Disordered" evidence="1">
    <location>
        <begin position="37"/>
        <end position="77"/>
    </location>
</feature>